<dbReference type="InterPro" id="IPR001222">
    <property type="entry name" value="Znf_TFIIS"/>
</dbReference>
<feature type="domain" description="TFIIS central" evidence="18">
    <location>
        <begin position="164"/>
        <end position="280"/>
    </location>
</feature>
<keyword evidence="21" id="KW-0251">Elongation factor</keyword>
<dbReference type="GO" id="GO:0003746">
    <property type="term" value="F:translation elongation factor activity"/>
    <property type="evidence" value="ECO:0007669"/>
    <property type="project" value="UniProtKB-KW"/>
</dbReference>
<reference evidence="21 22" key="1">
    <citation type="journal article" date="2018" name="Gigascience">
        <title>Genomes of trombidid mites reveal novel predicted allergens and laterally-transferred genes associated with secondary metabolism.</title>
        <authorList>
            <person name="Dong X."/>
            <person name="Chaisiri K."/>
            <person name="Xia D."/>
            <person name="Armstrong S.D."/>
            <person name="Fang Y."/>
            <person name="Donnelly M.J."/>
            <person name="Kadowaki T."/>
            <person name="McGarry J.W."/>
            <person name="Darby A.C."/>
            <person name="Makepeace B.L."/>
        </authorList>
    </citation>
    <scope>NUCLEOTIDE SEQUENCE [LARGE SCALE GENOMIC DNA]</scope>
    <source>
        <strain evidence="21">UoL-WK</strain>
    </source>
</reference>
<dbReference type="PROSITE" id="PS51133">
    <property type="entry name" value="ZF_TFIIS_2"/>
    <property type="match status" value="1"/>
</dbReference>
<dbReference type="InterPro" id="IPR017923">
    <property type="entry name" value="TFIIS_N"/>
</dbReference>
<accession>A0A3S3PDV0</accession>
<feature type="compositionally biased region" description="Polar residues" evidence="15">
    <location>
        <begin position="150"/>
        <end position="163"/>
    </location>
</feature>
<dbReference type="InterPro" id="IPR036575">
    <property type="entry name" value="TFIIS_cen_dom_sf"/>
</dbReference>
<dbReference type="EMBL" id="NCKU01004115">
    <property type="protein sequence ID" value="RWS06427.1"/>
    <property type="molecule type" value="Genomic_DNA"/>
</dbReference>
<feature type="region of interest" description="Disordered" evidence="15">
    <location>
        <begin position="84"/>
        <end position="163"/>
    </location>
</feature>
<comment type="similarity">
    <text evidence="2 14">Belongs to the TFS-II family.</text>
</comment>
<dbReference type="EMBL" id="NCKU01004594">
    <property type="protein sequence ID" value="RWS05729.1"/>
    <property type="molecule type" value="Genomic_DNA"/>
</dbReference>
<dbReference type="AlphaFoldDB" id="A0A3S3PDV0"/>
<keyword evidence="21" id="KW-0648">Protein biosynthesis</keyword>
<keyword evidence="5 12" id="KW-0863">Zinc-finger</keyword>
<dbReference type="PANTHER" id="PTHR11477">
    <property type="entry name" value="TRANSCRIPTION FACTOR S-II ZINC FINGER DOMAIN-CONTAINING PROTEIN"/>
    <property type="match status" value="1"/>
</dbReference>
<evidence type="ECO:0000256" key="15">
    <source>
        <dbReference type="SAM" id="MobiDB-lite"/>
    </source>
</evidence>
<evidence type="ECO:0000259" key="18">
    <source>
        <dbReference type="PROSITE" id="PS51321"/>
    </source>
</evidence>
<comment type="caution">
    <text evidence="21">The sequence shown here is derived from an EMBL/GenBank/DDBJ whole genome shotgun (WGS) entry which is preliminary data.</text>
</comment>
<protein>
    <recommendedName>
        <fullName evidence="14">Transcription elongation factor</fullName>
    </recommendedName>
</protein>
<dbReference type="OrthoDB" id="44867at2759"/>
<organism evidence="21 22">
    <name type="scientific">Dinothrombium tinctorium</name>
    <dbReference type="NCBI Taxonomy" id="1965070"/>
    <lineage>
        <taxon>Eukaryota</taxon>
        <taxon>Metazoa</taxon>
        <taxon>Ecdysozoa</taxon>
        <taxon>Arthropoda</taxon>
        <taxon>Chelicerata</taxon>
        <taxon>Arachnida</taxon>
        <taxon>Acari</taxon>
        <taxon>Acariformes</taxon>
        <taxon>Trombidiformes</taxon>
        <taxon>Prostigmata</taxon>
        <taxon>Anystina</taxon>
        <taxon>Parasitengona</taxon>
        <taxon>Trombidioidea</taxon>
        <taxon>Trombidiidae</taxon>
        <taxon>Dinothrombium</taxon>
    </lineage>
</organism>
<dbReference type="CDD" id="cd13749">
    <property type="entry name" value="Zn-ribbon_TFIIS"/>
    <property type="match status" value="1"/>
</dbReference>
<evidence type="ECO:0000256" key="5">
    <source>
        <dbReference type="ARBA" id="ARBA00022771"/>
    </source>
</evidence>
<dbReference type="PROSITE" id="PS00466">
    <property type="entry name" value="ZF_TFIIS_1"/>
    <property type="match status" value="1"/>
</dbReference>
<feature type="domain" description="TFIIS N-terminal" evidence="17">
    <location>
        <begin position="5"/>
        <end position="83"/>
    </location>
</feature>
<dbReference type="GO" id="GO:0006368">
    <property type="term" value="P:transcription elongation by RNA polymerase II"/>
    <property type="evidence" value="ECO:0007669"/>
    <property type="project" value="InterPro"/>
</dbReference>
<dbReference type="NCBIfam" id="TIGR01385">
    <property type="entry name" value="TFSII"/>
    <property type="match status" value="1"/>
</dbReference>
<dbReference type="Gene3D" id="1.20.930.10">
    <property type="entry name" value="Conserved domain common to transcription factors TFIIS, elongin A, CRSP70"/>
    <property type="match status" value="1"/>
</dbReference>
<comment type="subcellular location">
    <subcellularLocation>
        <location evidence="1 13 14">Nucleus</location>
    </subcellularLocation>
</comment>
<dbReference type="FunFam" id="1.20.930.10:FF:000002">
    <property type="entry name" value="Transcription elongation factor A (SII), 1"/>
    <property type="match status" value="1"/>
</dbReference>
<dbReference type="GO" id="GO:0005634">
    <property type="term" value="C:nucleus"/>
    <property type="evidence" value="ECO:0007669"/>
    <property type="project" value="UniProtKB-SubCell"/>
</dbReference>
<feature type="compositionally biased region" description="Polar residues" evidence="15">
    <location>
        <begin position="120"/>
        <end position="137"/>
    </location>
</feature>
<evidence type="ECO:0000256" key="3">
    <source>
        <dbReference type="ARBA" id="ARBA00022553"/>
    </source>
</evidence>
<dbReference type="InterPro" id="IPR035441">
    <property type="entry name" value="TFIIS/LEDGF_dom_sf"/>
</dbReference>
<evidence type="ECO:0000256" key="6">
    <source>
        <dbReference type="ARBA" id="ARBA00022833"/>
    </source>
</evidence>
<dbReference type="Gene3D" id="2.20.25.10">
    <property type="match status" value="1"/>
</dbReference>
<evidence type="ECO:0000313" key="19">
    <source>
        <dbReference type="EMBL" id="RWS05722.1"/>
    </source>
</evidence>
<keyword evidence="22" id="KW-1185">Reference proteome</keyword>
<dbReference type="SMART" id="SM00440">
    <property type="entry name" value="ZnF_C2C2"/>
    <property type="match status" value="1"/>
</dbReference>
<dbReference type="SUPFAM" id="SSF46942">
    <property type="entry name" value="Elongation factor TFIIS domain 2"/>
    <property type="match status" value="1"/>
</dbReference>
<sequence>MSSEEEVFKIGKKLEKIIAKREGQTQALDLLKALKEVKITLEVLQKTRIGMTVNNLRKSSSDEEVIALSKTLIRSWKRLLDAQKDGKNTSGNISDMNESYASKSGSSAASNSPYLAKSGDNFNKTHTNTPKSNASGIQQQQQQQQHTKPRQTSFPMSTNTSNDVRLKCREMIEQALRGEALPDDIEVDVEELAAKIEDAIFAEFKDTNMKYKNRIRSRVSNLKDPKNPDLRQNVLRGHIEPSRIAVMSAEEMASDEMKALRQKFTKESINDHQMTLTGGTKTDLIKCPNCKKSNCTYNQVQTRSADEPMTTFCLCNECGKRWKFC</sequence>
<evidence type="ECO:0000259" key="16">
    <source>
        <dbReference type="PROSITE" id="PS51133"/>
    </source>
</evidence>
<dbReference type="Pfam" id="PF07500">
    <property type="entry name" value="TFIIS_M"/>
    <property type="match status" value="1"/>
</dbReference>
<dbReference type="SMART" id="SM00510">
    <property type="entry name" value="TFS2M"/>
    <property type="match status" value="1"/>
</dbReference>
<evidence type="ECO:0000256" key="10">
    <source>
        <dbReference type="ARBA" id="ARBA00023242"/>
    </source>
</evidence>
<dbReference type="InterPro" id="IPR003617">
    <property type="entry name" value="TFIIS/CRSP70_N_sub"/>
</dbReference>
<evidence type="ECO:0000256" key="11">
    <source>
        <dbReference type="ARBA" id="ARBA00025408"/>
    </source>
</evidence>
<evidence type="ECO:0000313" key="22">
    <source>
        <dbReference type="Proteomes" id="UP000285301"/>
    </source>
</evidence>
<dbReference type="PROSITE" id="PS51321">
    <property type="entry name" value="TFIIS_CENTRAL"/>
    <property type="match status" value="1"/>
</dbReference>
<feature type="domain" description="TFIIS-type" evidence="16">
    <location>
        <begin position="283"/>
        <end position="323"/>
    </location>
</feature>
<gene>
    <name evidence="21" type="ORF">B4U79_05345</name>
    <name evidence="19" type="ORF">B4U79_08417</name>
    <name evidence="20" type="ORF">B4U79_11516</name>
</gene>
<dbReference type="Pfam" id="PF01096">
    <property type="entry name" value="Zn_ribbon_TFIIS"/>
    <property type="match status" value="1"/>
</dbReference>
<dbReference type="SUPFAM" id="SSF47676">
    <property type="entry name" value="Conserved domain common to transcription factors TFIIS, elongin A, CRSP70"/>
    <property type="match status" value="1"/>
</dbReference>
<name>A0A3S3PDV0_9ACAR</name>
<keyword evidence="9 14" id="KW-0804">Transcription</keyword>
<keyword evidence="3" id="KW-0597">Phosphoprotein</keyword>
<dbReference type="EMBL" id="NCKU01004598">
    <property type="protein sequence ID" value="RWS05722.1"/>
    <property type="molecule type" value="Genomic_DNA"/>
</dbReference>
<keyword evidence="6 14" id="KW-0862">Zinc</keyword>
<evidence type="ECO:0000256" key="13">
    <source>
        <dbReference type="PROSITE-ProRule" id="PRU00649"/>
    </source>
</evidence>
<dbReference type="PROSITE" id="PS51319">
    <property type="entry name" value="TFIIS_N"/>
    <property type="match status" value="1"/>
</dbReference>
<evidence type="ECO:0000313" key="21">
    <source>
        <dbReference type="EMBL" id="RWS06427.1"/>
    </source>
</evidence>
<evidence type="ECO:0000256" key="12">
    <source>
        <dbReference type="PROSITE-ProRule" id="PRU00472"/>
    </source>
</evidence>
<proteinExistence type="inferred from homology"/>
<dbReference type="SUPFAM" id="SSF57783">
    <property type="entry name" value="Zinc beta-ribbon"/>
    <property type="match status" value="1"/>
</dbReference>
<dbReference type="GO" id="GO:0008270">
    <property type="term" value="F:zinc ion binding"/>
    <property type="evidence" value="ECO:0007669"/>
    <property type="project" value="UniProtKB-UniRule"/>
</dbReference>
<dbReference type="Pfam" id="PF08711">
    <property type="entry name" value="Med26"/>
    <property type="match status" value="1"/>
</dbReference>
<evidence type="ECO:0000259" key="17">
    <source>
        <dbReference type="PROSITE" id="PS51319"/>
    </source>
</evidence>
<dbReference type="GO" id="GO:0003677">
    <property type="term" value="F:DNA binding"/>
    <property type="evidence" value="ECO:0007669"/>
    <property type="project" value="UniProtKB-KW"/>
</dbReference>
<evidence type="ECO:0000256" key="8">
    <source>
        <dbReference type="ARBA" id="ARBA00023125"/>
    </source>
</evidence>
<dbReference type="FunFam" id="2.20.25.10:FF:000001">
    <property type="entry name" value="Probable Transcription elongation factor S-II"/>
    <property type="match status" value="1"/>
</dbReference>
<dbReference type="PIRSF" id="PIRSF006704">
    <property type="entry name" value="TF_IIS"/>
    <property type="match status" value="1"/>
</dbReference>
<evidence type="ECO:0000256" key="9">
    <source>
        <dbReference type="ARBA" id="ARBA00023163"/>
    </source>
</evidence>
<comment type="function">
    <text evidence="11">Necessary for efficient RNA polymerase II transcription elongation past template-encoded arresting sites. The arresting sites in DNA have the property of trapping a certain fraction of elongating RNA polymerases that pass through, resulting in locked ternary complexes. Cleavage of the nascent transcript by S-II allows the resumption of elongation from the new 3'-terminus.</text>
</comment>
<evidence type="ECO:0000313" key="20">
    <source>
        <dbReference type="EMBL" id="RWS05729.1"/>
    </source>
</evidence>
<keyword evidence="10 13" id="KW-0539">Nucleus</keyword>
<evidence type="ECO:0000256" key="14">
    <source>
        <dbReference type="RuleBase" id="RU368078"/>
    </source>
</evidence>
<dbReference type="Proteomes" id="UP000285301">
    <property type="component" value="Unassembled WGS sequence"/>
</dbReference>
<dbReference type="STRING" id="1965070.A0A3S3PDV0"/>
<dbReference type="Gene3D" id="1.10.472.30">
    <property type="entry name" value="Transcription elongation factor S-II, central domain"/>
    <property type="match status" value="1"/>
</dbReference>
<evidence type="ECO:0000256" key="7">
    <source>
        <dbReference type="ARBA" id="ARBA00023015"/>
    </source>
</evidence>
<dbReference type="InterPro" id="IPR006289">
    <property type="entry name" value="TFSII"/>
</dbReference>
<dbReference type="SMART" id="SM00509">
    <property type="entry name" value="TFS2N"/>
    <property type="match status" value="1"/>
</dbReference>
<keyword evidence="8 14" id="KW-0238">DNA-binding</keyword>
<feature type="compositionally biased region" description="Polar residues" evidence="15">
    <location>
        <begin position="88"/>
        <end position="97"/>
    </location>
</feature>
<keyword evidence="4 14" id="KW-0479">Metal-binding</keyword>
<dbReference type="PANTHER" id="PTHR11477:SF0">
    <property type="entry name" value="IP08861P-RELATED"/>
    <property type="match status" value="1"/>
</dbReference>
<dbReference type="InterPro" id="IPR003618">
    <property type="entry name" value="TFIIS_cen_dom"/>
</dbReference>
<dbReference type="InterPro" id="IPR035100">
    <property type="entry name" value="TF_IIS-typ"/>
</dbReference>
<feature type="compositionally biased region" description="Low complexity" evidence="15">
    <location>
        <begin position="99"/>
        <end position="112"/>
    </location>
</feature>
<evidence type="ECO:0000256" key="1">
    <source>
        <dbReference type="ARBA" id="ARBA00004123"/>
    </source>
</evidence>
<evidence type="ECO:0000256" key="2">
    <source>
        <dbReference type="ARBA" id="ARBA00009647"/>
    </source>
</evidence>
<reference evidence="21" key="2">
    <citation type="submission" date="2018-11" db="EMBL/GenBank/DDBJ databases">
        <title>Trombidioid mite genomics.</title>
        <authorList>
            <person name="Dong X."/>
        </authorList>
    </citation>
    <scope>NUCLEOTIDE SEQUENCE</scope>
    <source>
        <strain evidence="21">UoL-WK</strain>
    </source>
</reference>
<evidence type="ECO:0000256" key="4">
    <source>
        <dbReference type="ARBA" id="ARBA00022723"/>
    </source>
</evidence>
<dbReference type="CDD" id="cd00183">
    <property type="entry name" value="TFIIS_I"/>
    <property type="match status" value="1"/>
</dbReference>
<keyword evidence="7 14" id="KW-0805">Transcription regulation</keyword>